<sequence>MNTVISLNIGQPKQELFYGKGITTGIAKVPVSGVVFLTKTGFEGDGVSDTKHHGGTDKAVCVYSRNHYAHWERVLGLTLPPAAFGENLTVSGFVEGDVCIGDIYQIGSATVEVTQPRQPCNTLATRYGRPDLVKLVVDAGYTGFYLRVLQEGHVEAGVELTLKERPFSEVTITYANNVLHHDRKNREAIQKVLSVPAVSEAWQRSFKELLEKT</sequence>
<organism evidence="2 3">
    <name type="scientific">Candidatus Magnetobacterium casense</name>
    <dbReference type="NCBI Taxonomy" id="1455061"/>
    <lineage>
        <taxon>Bacteria</taxon>
        <taxon>Pseudomonadati</taxon>
        <taxon>Nitrospirota</taxon>
        <taxon>Thermodesulfovibrionia</taxon>
        <taxon>Thermodesulfovibrionales</taxon>
        <taxon>Candidatus Magnetobacteriaceae</taxon>
        <taxon>Candidatus Magnetobacterium</taxon>
    </lineage>
</organism>
<dbReference type="RefSeq" id="WP_218253983.1">
    <property type="nucleotide sequence ID" value="NZ_JABXWD010000557.1"/>
</dbReference>
<reference evidence="2 3" key="1">
    <citation type="journal article" date="2020" name="J Geophys Res Biogeosci">
        <title>Magnetotaxis as an Adaptation to Enable Bacterial Shuttling of Microbial Sulfur and Sulfur Cycling Across Aquatic Oxic#Anoxic Interfaces.</title>
        <authorList>
            <person name="Li J."/>
            <person name="Liu P."/>
            <person name="Wang J."/>
            <person name="Roberts A.P."/>
            <person name="Pan Y."/>
        </authorList>
    </citation>
    <scope>NUCLEOTIDE SEQUENCE [LARGE SCALE GENOMIC DNA]</scope>
    <source>
        <strain evidence="2 3">MYR-1_YQ</strain>
    </source>
</reference>
<dbReference type="PANTHER" id="PTHR30212">
    <property type="entry name" value="PROTEIN YIIM"/>
    <property type="match status" value="1"/>
</dbReference>
<evidence type="ECO:0000313" key="2">
    <source>
        <dbReference type="EMBL" id="MBV6343369.1"/>
    </source>
</evidence>
<dbReference type="SUPFAM" id="SSF50800">
    <property type="entry name" value="PK beta-barrel domain-like"/>
    <property type="match status" value="1"/>
</dbReference>
<evidence type="ECO:0000313" key="3">
    <source>
        <dbReference type="Proteomes" id="UP001196980"/>
    </source>
</evidence>
<name>A0ABS6S3D0_9BACT</name>
<dbReference type="InterPro" id="IPR005302">
    <property type="entry name" value="MoCF_Sase_C"/>
</dbReference>
<dbReference type="Pfam" id="PF03473">
    <property type="entry name" value="MOSC"/>
    <property type="match status" value="1"/>
</dbReference>
<gene>
    <name evidence="2" type="ORF">HWQ67_17465</name>
</gene>
<dbReference type="InterPro" id="IPR011037">
    <property type="entry name" value="Pyrv_Knase-like_insert_dom_sf"/>
</dbReference>
<proteinExistence type="predicted"/>
<dbReference type="Pfam" id="PF03475">
    <property type="entry name" value="YiiM_3-alpha"/>
    <property type="match status" value="1"/>
</dbReference>
<comment type="caution">
    <text evidence="2">The sequence shown here is derived from an EMBL/GenBank/DDBJ whole genome shotgun (WGS) entry which is preliminary data.</text>
</comment>
<dbReference type="PANTHER" id="PTHR30212:SF2">
    <property type="entry name" value="PROTEIN YIIM"/>
    <property type="match status" value="1"/>
</dbReference>
<protein>
    <submittedName>
        <fullName evidence="2">MOSC domain-containing protein</fullName>
    </submittedName>
</protein>
<keyword evidence="3" id="KW-1185">Reference proteome</keyword>
<evidence type="ECO:0000259" key="1">
    <source>
        <dbReference type="PROSITE" id="PS51340"/>
    </source>
</evidence>
<accession>A0ABS6S3D0</accession>
<feature type="domain" description="MOSC" evidence="1">
    <location>
        <begin position="29"/>
        <end position="163"/>
    </location>
</feature>
<dbReference type="Gene3D" id="2.40.33.20">
    <property type="entry name" value="PK beta-barrel domain-like"/>
    <property type="match status" value="1"/>
</dbReference>
<dbReference type="Proteomes" id="UP001196980">
    <property type="component" value="Unassembled WGS sequence"/>
</dbReference>
<dbReference type="InterPro" id="IPR005163">
    <property type="entry name" value="Tri_helical_YiiM-like"/>
</dbReference>
<dbReference type="EMBL" id="JABXWD010000557">
    <property type="protein sequence ID" value="MBV6343369.1"/>
    <property type="molecule type" value="Genomic_DNA"/>
</dbReference>
<dbReference type="PROSITE" id="PS51340">
    <property type="entry name" value="MOSC"/>
    <property type="match status" value="1"/>
</dbReference>
<dbReference type="InterPro" id="IPR052353">
    <property type="entry name" value="Benzoxazolinone_Detox_Enz"/>
</dbReference>